<dbReference type="InterPro" id="IPR041489">
    <property type="entry name" value="PDZ_6"/>
</dbReference>
<comment type="caution">
    <text evidence="2">The sequence shown here is derived from an EMBL/GenBank/DDBJ whole genome shotgun (WGS) entry which is preliminary data.</text>
</comment>
<organism evidence="2 3">
    <name type="scientific">Persephonella atlantica</name>
    <dbReference type="NCBI Taxonomy" id="2699429"/>
    <lineage>
        <taxon>Bacteria</taxon>
        <taxon>Pseudomonadati</taxon>
        <taxon>Aquificota</taxon>
        <taxon>Aquificia</taxon>
        <taxon>Aquificales</taxon>
        <taxon>Hydrogenothermaceae</taxon>
        <taxon>Persephonella</taxon>
    </lineage>
</organism>
<gene>
    <name evidence="2" type="ORF">GWK41_04380</name>
</gene>
<name>A0ABS1GH85_9AQUI</name>
<feature type="domain" description="PDZ" evidence="1">
    <location>
        <begin position="120"/>
        <end position="192"/>
    </location>
</feature>
<evidence type="ECO:0000259" key="1">
    <source>
        <dbReference type="SMART" id="SM00228"/>
    </source>
</evidence>
<dbReference type="Gene3D" id="2.30.42.10">
    <property type="match status" value="1"/>
</dbReference>
<accession>A0ABS1GH85</accession>
<protein>
    <recommendedName>
        <fullName evidence="1">PDZ domain-containing protein</fullName>
    </recommendedName>
</protein>
<dbReference type="EMBL" id="JAACYA010000001">
    <property type="protein sequence ID" value="MBK3332303.1"/>
    <property type="molecule type" value="Genomic_DNA"/>
</dbReference>
<keyword evidence="3" id="KW-1185">Reference proteome</keyword>
<proteinExistence type="predicted"/>
<dbReference type="Pfam" id="PF17820">
    <property type="entry name" value="PDZ_6"/>
    <property type="match status" value="1"/>
</dbReference>
<dbReference type="InterPro" id="IPR036034">
    <property type="entry name" value="PDZ_sf"/>
</dbReference>
<dbReference type="RefSeq" id="WP_200673681.1">
    <property type="nucleotide sequence ID" value="NZ_JAACYA010000001.1"/>
</dbReference>
<dbReference type="Proteomes" id="UP000772812">
    <property type="component" value="Unassembled WGS sequence"/>
</dbReference>
<reference evidence="2 3" key="1">
    <citation type="journal article" date="2021" name="Syst. Appl. Microbiol.">
        <title>Persephonella atlantica sp. nov.: How to adapt to physico-chemical gradients in high temperature hydrothermal habitats.</title>
        <authorList>
            <person name="Francois D.X."/>
            <person name="Godfroy A."/>
            <person name="Mathien C."/>
            <person name="Aube J."/>
            <person name="Cathalot C."/>
            <person name="Lesongeur F."/>
            <person name="L'Haridon S."/>
            <person name="Philippon X."/>
            <person name="Roussel E.G."/>
        </authorList>
    </citation>
    <scope>NUCLEOTIDE SEQUENCE [LARGE SCALE GENOMIC DNA]</scope>
    <source>
        <strain evidence="2 3">MO1340</strain>
    </source>
</reference>
<sequence>MKTQNNISTSTLVEGVEGLSFIGSVISKNRKLAFLKKGNQVFFLEEGDRVNGFKIKEINKIFVKLQKGNQLYVLYPKGGNGSIYPKQKNATTQNLEKKIIKVSKLEVQKETEDIGKLLKNVRIVPVVKNGETIGFRFTYISPKSPLYKYGLRSGDLIKSINGMPVRTAEEAFKIYNMLRNEEHITLEIERRGKRKVIFYEIQ</sequence>
<dbReference type="SMART" id="SM00228">
    <property type="entry name" value="PDZ"/>
    <property type="match status" value="1"/>
</dbReference>
<dbReference type="SUPFAM" id="SSF50156">
    <property type="entry name" value="PDZ domain-like"/>
    <property type="match status" value="1"/>
</dbReference>
<dbReference type="InterPro" id="IPR001478">
    <property type="entry name" value="PDZ"/>
</dbReference>
<evidence type="ECO:0000313" key="2">
    <source>
        <dbReference type="EMBL" id="MBK3332303.1"/>
    </source>
</evidence>
<evidence type="ECO:0000313" key="3">
    <source>
        <dbReference type="Proteomes" id="UP000772812"/>
    </source>
</evidence>